<evidence type="ECO:0000256" key="3">
    <source>
        <dbReference type="ARBA" id="ARBA00022795"/>
    </source>
</evidence>
<reference evidence="8" key="1">
    <citation type="submission" date="2019-11" db="EMBL/GenBank/DDBJ databases">
        <authorList>
            <person name="Feng L."/>
        </authorList>
    </citation>
    <scope>NUCLEOTIDE SEQUENCE</scope>
    <source>
        <strain evidence="8">CTertiumLFYP3</strain>
    </source>
</reference>
<evidence type="ECO:0000256" key="2">
    <source>
        <dbReference type="ARBA" id="ARBA00022490"/>
    </source>
</evidence>
<evidence type="ECO:0000256" key="7">
    <source>
        <dbReference type="ARBA" id="ARBA00093797"/>
    </source>
</evidence>
<evidence type="ECO:0000256" key="4">
    <source>
        <dbReference type="ARBA" id="ARBA00023186"/>
    </source>
</evidence>
<evidence type="ECO:0000313" key="8">
    <source>
        <dbReference type="EMBL" id="VYU41811.1"/>
    </source>
</evidence>
<sequence>MINKILENYKEITENIILKLKNDLDVDDLMDNREKLIKDIFKDENMDINYIKEMYISMGIFDVDKELKSVIEDQQIKVRKEIRNLHNIKNANNAYGKNRKSNNFFNTKI</sequence>
<proteinExistence type="inferred from homology"/>
<keyword evidence="4" id="KW-0143">Chaperone</keyword>
<organism evidence="8">
    <name type="scientific">Clostridium tertium</name>
    <dbReference type="NCBI Taxonomy" id="1559"/>
    <lineage>
        <taxon>Bacteria</taxon>
        <taxon>Bacillati</taxon>
        <taxon>Bacillota</taxon>
        <taxon>Clostridia</taxon>
        <taxon>Eubacteriales</taxon>
        <taxon>Clostridiaceae</taxon>
        <taxon>Clostridium</taxon>
    </lineage>
</organism>
<evidence type="ECO:0000256" key="1">
    <source>
        <dbReference type="ARBA" id="ARBA00004514"/>
    </source>
</evidence>
<dbReference type="EMBL" id="CACRTO010000021">
    <property type="protein sequence ID" value="VYU41811.1"/>
    <property type="molecule type" value="Genomic_DNA"/>
</dbReference>
<protein>
    <recommendedName>
        <fullName evidence="7">Flagellar protein FliT</fullName>
    </recommendedName>
</protein>
<dbReference type="InterPro" id="IPR008622">
    <property type="entry name" value="FliT"/>
</dbReference>
<evidence type="ECO:0000256" key="6">
    <source>
        <dbReference type="ARBA" id="ARBA00093785"/>
    </source>
</evidence>
<dbReference type="RefSeq" id="WP_156626795.1">
    <property type="nucleotide sequence ID" value="NZ_CACRTO010000021.1"/>
</dbReference>
<accession>A0A6N3ESS5</accession>
<comment type="subcellular location">
    <subcellularLocation>
        <location evidence="1">Cytoplasm</location>
        <location evidence="1">Cytosol</location>
    </subcellularLocation>
</comment>
<name>A0A6N3ESS5_9CLOT</name>
<keyword evidence="2" id="KW-0963">Cytoplasm</keyword>
<dbReference type="AlphaFoldDB" id="A0A6N3ESS5"/>
<comment type="similarity">
    <text evidence="6">Belongs to the bacillales FliT family.</text>
</comment>
<gene>
    <name evidence="8" type="ORF">CTLFYP3_02359</name>
</gene>
<keyword evidence="3" id="KW-1005">Bacterial flagellum biogenesis</keyword>
<comment type="function">
    <text evidence="5">May act as an export chaperone for the filament capping protein FliD.</text>
</comment>
<dbReference type="Pfam" id="PF05400">
    <property type="entry name" value="FliT"/>
    <property type="match status" value="1"/>
</dbReference>
<evidence type="ECO:0000256" key="5">
    <source>
        <dbReference type="ARBA" id="ARBA00093765"/>
    </source>
</evidence>